<reference evidence="1 2" key="1">
    <citation type="submission" date="2018-02" db="EMBL/GenBank/DDBJ databases">
        <title>Draft genome sequences of four Legionella pneumophila clinical strains isolated in Ontario.</title>
        <authorList>
            <person name="Fortuna A."/>
            <person name="Ramnarine R."/>
            <person name="Li A."/>
            <person name="Frantz C."/>
            <person name="Mallo G."/>
        </authorList>
    </citation>
    <scope>NUCLEOTIDE SEQUENCE [LARGE SCALE GENOMIC DNA]</scope>
    <source>
        <strain evidence="1 2">LG61</strain>
    </source>
</reference>
<dbReference type="OrthoDB" id="5642458at2"/>
<protein>
    <submittedName>
        <fullName evidence="1">Uncharacterized protein</fullName>
    </submittedName>
</protein>
<accession>A0A2S6F7S0</accession>
<dbReference type="AlphaFoldDB" id="A0A2S6F7S0"/>
<gene>
    <name evidence="1" type="ORF">C3928_01725</name>
</gene>
<comment type="caution">
    <text evidence="1">The sequence shown here is derived from an EMBL/GenBank/DDBJ whole genome shotgun (WGS) entry which is preliminary data.</text>
</comment>
<proteinExistence type="predicted"/>
<dbReference type="Proteomes" id="UP000239239">
    <property type="component" value="Unassembled WGS sequence"/>
</dbReference>
<dbReference type="EMBL" id="PQWY01000002">
    <property type="protein sequence ID" value="PPK33477.1"/>
    <property type="molecule type" value="Genomic_DNA"/>
</dbReference>
<sequence length="207" mass="23414">MKIIYPGRVICDMKNAAIIKNRIFLNLDKPVKRFLASDKADTPMTAEFYAEKDYEQLFLDFLSQATGSYDEQISMLIAELDSGADRVAQKLMSALYSPWQKNLFPKAIKTIANKSEEYPLMSDLLIKFCQQHVGSVDAVDDFGETALAKILKKDQQRKSPLLFLVKHGAKHCQLTSALQDSLIVNNSDIYNVAEDNTMDWISSRPQP</sequence>
<dbReference type="RefSeq" id="WP_080272164.1">
    <property type="nucleotide sequence ID" value="NZ_CP021259.1"/>
</dbReference>
<evidence type="ECO:0000313" key="2">
    <source>
        <dbReference type="Proteomes" id="UP000239239"/>
    </source>
</evidence>
<organism evidence="1 2">
    <name type="scientific">Legionella pneumophila</name>
    <dbReference type="NCBI Taxonomy" id="446"/>
    <lineage>
        <taxon>Bacteria</taxon>
        <taxon>Pseudomonadati</taxon>
        <taxon>Pseudomonadota</taxon>
        <taxon>Gammaproteobacteria</taxon>
        <taxon>Legionellales</taxon>
        <taxon>Legionellaceae</taxon>
        <taxon>Legionella</taxon>
    </lineage>
</organism>
<evidence type="ECO:0000313" key="1">
    <source>
        <dbReference type="EMBL" id="PPK33477.1"/>
    </source>
</evidence>
<name>A0A2S6F7S0_LEGPN</name>